<dbReference type="InterPro" id="IPR051683">
    <property type="entry name" value="Enoyl-CoA_Hydratase/Isomerase"/>
</dbReference>
<dbReference type="EMBL" id="FPAW01000027">
    <property type="protein sequence ID" value="SFU10552.1"/>
    <property type="molecule type" value="Genomic_DNA"/>
</dbReference>
<dbReference type="Gene3D" id="1.10.12.10">
    <property type="entry name" value="Lyase 2-enoyl-coa Hydratase, Chain A, domain 2"/>
    <property type="match status" value="1"/>
</dbReference>
<comment type="similarity">
    <text evidence="1">Belongs to the enoyl-CoA hydratase/isomerase family.</text>
</comment>
<dbReference type="eggNOG" id="COG1024">
    <property type="taxonomic scope" value="Bacteria"/>
</dbReference>
<proteinExistence type="inferred from homology"/>
<dbReference type="OrthoDB" id="9795613at2"/>
<dbReference type="AlphaFoldDB" id="A0A1I7DFR6"/>
<accession>A0A1I7DFR6</accession>
<dbReference type="GO" id="GO:0003824">
    <property type="term" value="F:catalytic activity"/>
    <property type="evidence" value="ECO:0007669"/>
    <property type="project" value="UniProtKB-ARBA"/>
</dbReference>
<sequence length="266" mass="28398">MSKTPPLEIVRDAGWLTIWLNRPETRNALSREMSAALMDTLQEIAADRSIRGVTLRGKGNTFCAGGDLKSFKAIGNGDQTVEEVTTMSREAGELFMAVSTLPQIVVVLIEGAAMAGGLGLACAADIVASTRSAKFALTETMIGIPPAQIAPYVVRRVGATLARRIMLTGMRFQGHQALEFGLLDHVCDDTAGLLAFESEIRGGVMRCAPGANAATKEVLHAVEHMAPDALIDFAAERFTTSLLGTEGREGIASFLEKREPSWAQGH</sequence>
<dbReference type="InterPro" id="IPR014748">
    <property type="entry name" value="Enoyl-CoA_hydra_C"/>
</dbReference>
<organism evidence="2 3">
    <name type="scientific">Sedimentitalea nanhaiensis</name>
    <dbReference type="NCBI Taxonomy" id="999627"/>
    <lineage>
        <taxon>Bacteria</taxon>
        <taxon>Pseudomonadati</taxon>
        <taxon>Pseudomonadota</taxon>
        <taxon>Alphaproteobacteria</taxon>
        <taxon>Rhodobacterales</taxon>
        <taxon>Paracoccaceae</taxon>
        <taxon>Sedimentitalea</taxon>
    </lineage>
</organism>
<dbReference type="PANTHER" id="PTHR42964">
    <property type="entry name" value="ENOYL-COA HYDRATASE"/>
    <property type="match status" value="1"/>
</dbReference>
<dbReference type="PANTHER" id="PTHR42964:SF1">
    <property type="entry name" value="POLYKETIDE BIOSYNTHESIS ENOYL-COA HYDRATASE PKSH-RELATED"/>
    <property type="match status" value="1"/>
</dbReference>
<dbReference type="STRING" id="999627.SAMN05216236_12744"/>
<dbReference type="Pfam" id="PF00378">
    <property type="entry name" value="ECH_1"/>
    <property type="match status" value="1"/>
</dbReference>
<dbReference type="SUPFAM" id="SSF52096">
    <property type="entry name" value="ClpP/crotonase"/>
    <property type="match status" value="1"/>
</dbReference>
<evidence type="ECO:0000313" key="2">
    <source>
        <dbReference type="EMBL" id="SFU10552.1"/>
    </source>
</evidence>
<protein>
    <submittedName>
        <fullName evidence="2">Isohexenylglutaconyl-CoA hydratase</fullName>
    </submittedName>
</protein>
<dbReference type="CDD" id="cd06558">
    <property type="entry name" value="crotonase-like"/>
    <property type="match status" value="1"/>
</dbReference>
<evidence type="ECO:0000313" key="3">
    <source>
        <dbReference type="Proteomes" id="UP000182466"/>
    </source>
</evidence>
<dbReference type="Proteomes" id="UP000182466">
    <property type="component" value="Unassembled WGS sequence"/>
</dbReference>
<dbReference type="Gene3D" id="3.90.226.10">
    <property type="entry name" value="2-enoyl-CoA Hydratase, Chain A, domain 1"/>
    <property type="match status" value="1"/>
</dbReference>
<evidence type="ECO:0000256" key="1">
    <source>
        <dbReference type="ARBA" id="ARBA00005254"/>
    </source>
</evidence>
<keyword evidence="3" id="KW-1185">Reference proteome</keyword>
<gene>
    <name evidence="2" type="ORF">SAMN05216236_12744</name>
</gene>
<dbReference type="InterPro" id="IPR001753">
    <property type="entry name" value="Enoyl-CoA_hydra/iso"/>
</dbReference>
<dbReference type="GO" id="GO:0008300">
    <property type="term" value="P:isoprenoid catabolic process"/>
    <property type="evidence" value="ECO:0007669"/>
    <property type="project" value="TreeGrafter"/>
</dbReference>
<reference evidence="2 3" key="1">
    <citation type="submission" date="2016-10" db="EMBL/GenBank/DDBJ databases">
        <authorList>
            <person name="de Groot N.N."/>
        </authorList>
    </citation>
    <scope>NUCLEOTIDE SEQUENCE [LARGE SCALE GENOMIC DNA]</scope>
    <source>
        <strain evidence="2 3">CGMCC 1.10959</strain>
    </source>
</reference>
<dbReference type="RefSeq" id="WP_027264136.1">
    <property type="nucleotide sequence ID" value="NZ_FPAW01000027.1"/>
</dbReference>
<dbReference type="InterPro" id="IPR029045">
    <property type="entry name" value="ClpP/crotonase-like_dom_sf"/>
</dbReference>
<name>A0A1I7DFR6_9RHOB</name>